<dbReference type="SMART" id="SM00398">
    <property type="entry name" value="HMG"/>
    <property type="match status" value="2"/>
</dbReference>
<sequence length="334" mass="37457">MPKAHQLRIPRPRNEWIIFLSEFCEGRNGPVSSGERASQAASRRWKAMTEEEKIVYVGKAQIELEEHRLKYPGYVYKPARRAGSRSGSRKKKGKRASKMARVQEALGDGKASKTKKARIPRPRNEWIIFLTDFCEGRKGVVSSGERASQAASRRWNAMTGAEKAVYVGKAQIELEEHRRKYPGYVYDPARRARSGGRGRRKNGERTSKAARMKEVHGDGEAQCSGYGVSIPSSASSQKDAMPGLFSPYESEFAILQTKSASEACQSSSLGSRDNFPSTELFTEGTTDNTVSSPILSTPMTFRSYSNLSNDNVEKWLGDDQYFEDQARYSSRYFV</sequence>
<dbReference type="SUPFAM" id="SSF47095">
    <property type="entry name" value="HMG-box"/>
    <property type="match status" value="2"/>
</dbReference>
<dbReference type="CDD" id="cd01389">
    <property type="entry name" value="HMG-box_ROX1-like"/>
    <property type="match status" value="2"/>
</dbReference>
<feature type="domain" description="HMG box" evidence="5">
    <location>
        <begin position="9"/>
        <end position="75"/>
    </location>
</feature>
<feature type="compositionally biased region" description="Basic residues" evidence="4">
    <location>
        <begin position="80"/>
        <end position="98"/>
    </location>
</feature>
<evidence type="ECO:0000259" key="5">
    <source>
        <dbReference type="PROSITE" id="PS50118"/>
    </source>
</evidence>
<keyword evidence="1 3" id="KW-0238">DNA-binding</keyword>
<gene>
    <name evidence="6" type="ORF">V5O48_003800</name>
</gene>
<organism evidence="6 7">
    <name type="scientific">Marasmius crinis-equi</name>
    <dbReference type="NCBI Taxonomy" id="585013"/>
    <lineage>
        <taxon>Eukaryota</taxon>
        <taxon>Fungi</taxon>
        <taxon>Dikarya</taxon>
        <taxon>Basidiomycota</taxon>
        <taxon>Agaricomycotina</taxon>
        <taxon>Agaricomycetes</taxon>
        <taxon>Agaricomycetidae</taxon>
        <taxon>Agaricales</taxon>
        <taxon>Marasmiineae</taxon>
        <taxon>Marasmiaceae</taxon>
        <taxon>Marasmius</taxon>
    </lineage>
</organism>
<feature type="DNA-binding region" description="HMG box" evidence="3">
    <location>
        <begin position="119"/>
        <end position="185"/>
    </location>
</feature>
<reference evidence="6 7" key="1">
    <citation type="submission" date="2024-02" db="EMBL/GenBank/DDBJ databases">
        <title>A draft genome for the cacao thread blight pathogen Marasmius crinis-equi.</title>
        <authorList>
            <person name="Cohen S.P."/>
            <person name="Baruah I.K."/>
            <person name="Amoako-Attah I."/>
            <person name="Bukari Y."/>
            <person name="Meinhardt L.W."/>
            <person name="Bailey B.A."/>
        </authorList>
    </citation>
    <scope>NUCLEOTIDE SEQUENCE [LARGE SCALE GENOMIC DNA]</scope>
    <source>
        <strain evidence="6 7">GH-76</strain>
    </source>
</reference>
<dbReference type="PANTHER" id="PTHR10270:SF161">
    <property type="entry name" value="SEX-DETERMINING REGION Y PROTEIN"/>
    <property type="match status" value="1"/>
</dbReference>
<feature type="domain" description="HMG box" evidence="5">
    <location>
        <begin position="119"/>
        <end position="185"/>
    </location>
</feature>
<feature type="region of interest" description="Disordered" evidence="4">
    <location>
        <begin position="187"/>
        <end position="220"/>
    </location>
</feature>
<evidence type="ECO:0000256" key="4">
    <source>
        <dbReference type="SAM" id="MobiDB-lite"/>
    </source>
</evidence>
<keyword evidence="3" id="KW-0539">Nucleus</keyword>
<accession>A0ABR3FRU7</accession>
<evidence type="ECO:0000313" key="6">
    <source>
        <dbReference type="EMBL" id="KAL0578197.1"/>
    </source>
</evidence>
<dbReference type="Pfam" id="PF00505">
    <property type="entry name" value="HMG_box"/>
    <property type="match status" value="2"/>
</dbReference>
<dbReference type="InterPro" id="IPR050140">
    <property type="entry name" value="SRY-related_HMG-box_TF-like"/>
</dbReference>
<keyword evidence="7" id="KW-1185">Reference proteome</keyword>
<evidence type="ECO:0000256" key="3">
    <source>
        <dbReference type="PROSITE-ProRule" id="PRU00267"/>
    </source>
</evidence>
<dbReference type="Gene3D" id="1.10.30.10">
    <property type="entry name" value="High mobility group box domain"/>
    <property type="match status" value="2"/>
</dbReference>
<evidence type="ECO:0000313" key="7">
    <source>
        <dbReference type="Proteomes" id="UP001465976"/>
    </source>
</evidence>
<comment type="caution">
    <text evidence="6">The sequence shown here is derived from an EMBL/GenBank/DDBJ whole genome shotgun (WGS) entry which is preliminary data.</text>
</comment>
<proteinExistence type="predicted"/>
<evidence type="ECO:0000256" key="2">
    <source>
        <dbReference type="ARBA" id="ARBA00023163"/>
    </source>
</evidence>
<feature type="region of interest" description="Disordered" evidence="4">
    <location>
        <begin position="80"/>
        <end position="118"/>
    </location>
</feature>
<evidence type="ECO:0000256" key="1">
    <source>
        <dbReference type="ARBA" id="ARBA00023125"/>
    </source>
</evidence>
<dbReference type="Proteomes" id="UP001465976">
    <property type="component" value="Unassembled WGS sequence"/>
</dbReference>
<feature type="region of interest" description="Disordered" evidence="4">
    <location>
        <begin position="267"/>
        <end position="293"/>
    </location>
</feature>
<keyword evidence="2" id="KW-0804">Transcription</keyword>
<dbReference type="InterPro" id="IPR009071">
    <property type="entry name" value="HMG_box_dom"/>
</dbReference>
<dbReference type="PANTHER" id="PTHR10270">
    <property type="entry name" value="SOX TRANSCRIPTION FACTOR"/>
    <property type="match status" value="1"/>
</dbReference>
<protein>
    <recommendedName>
        <fullName evidence="5">HMG box domain-containing protein</fullName>
    </recommendedName>
</protein>
<name>A0ABR3FRU7_9AGAR</name>
<dbReference type="InterPro" id="IPR036910">
    <property type="entry name" value="HMG_box_dom_sf"/>
</dbReference>
<dbReference type="EMBL" id="JBAHYK010000114">
    <property type="protein sequence ID" value="KAL0578197.1"/>
    <property type="molecule type" value="Genomic_DNA"/>
</dbReference>
<dbReference type="PROSITE" id="PS50118">
    <property type="entry name" value="HMG_BOX_2"/>
    <property type="match status" value="2"/>
</dbReference>
<feature type="DNA-binding region" description="HMG box" evidence="3">
    <location>
        <begin position="9"/>
        <end position="75"/>
    </location>
</feature>
<feature type="compositionally biased region" description="Basic and acidic residues" evidence="4">
    <location>
        <begin position="201"/>
        <end position="219"/>
    </location>
</feature>
<feature type="compositionally biased region" description="Basic residues" evidence="4">
    <location>
        <begin position="191"/>
        <end position="200"/>
    </location>
</feature>